<gene>
    <name evidence="2" type="ORF">DRF65_25715</name>
</gene>
<dbReference type="GO" id="GO:0006508">
    <property type="term" value="P:proteolysis"/>
    <property type="evidence" value="ECO:0007669"/>
    <property type="project" value="InterPro"/>
</dbReference>
<comment type="caution">
    <text evidence="2">The sequence shown here is derived from an EMBL/GenBank/DDBJ whole genome shotgun (WGS) entry which is preliminary data.</text>
</comment>
<sequence length="64" mass="7070">MGRPSSWFGAIDNLAFDEGGNQRLIIISGGNIKVEELWQNYQESNYAISIQNPAQSWNSLVIGA</sequence>
<proteinExistence type="predicted"/>
<feature type="domain" description="Peptidase S8/S53" evidence="1">
    <location>
        <begin position="2"/>
        <end position="64"/>
    </location>
</feature>
<dbReference type="EMBL" id="QNVT01000037">
    <property type="protein sequence ID" value="REC59482.1"/>
    <property type="molecule type" value="Genomic_DNA"/>
</dbReference>
<organism evidence="2 3">
    <name type="scientific">Chryseobacterium pennae</name>
    <dbReference type="NCBI Taxonomy" id="2258962"/>
    <lineage>
        <taxon>Bacteria</taxon>
        <taxon>Pseudomonadati</taxon>
        <taxon>Bacteroidota</taxon>
        <taxon>Flavobacteriia</taxon>
        <taxon>Flavobacteriales</taxon>
        <taxon>Weeksellaceae</taxon>
        <taxon>Chryseobacterium group</taxon>
        <taxon>Chryseobacterium</taxon>
    </lineage>
</organism>
<dbReference type="AlphaFoldDB" id="A0A3D9C1S4"/>
<evidence type="ECO:0000259" key="1">
    <source>
        <dbReference type="Pfam" id="PF00082"/>
    </source>
</evidence>
<accession>A0A3D9C1S4</accession>
<evidence type="ECO:0000313" key="2">
    <source>
        <dbReference type="EMBL" id="REC59482.1"/>
    </source>
</evidence>
<reference evidence="3" key="1">
    <citation type="submission" date="2018-06" db="EMBL/GenBank/DDBJ databases">
        <authorList>
            <person name="Lum Nde A."/>
            <person name="Hugo C."/>
        </authorList>
    </citation>
    <scope>NUCLEOTIDE SEQUENCE [LARGE SCALE GENOMIC DNA]</scope>
    <source>
        <strain evidence="3">1_F178</strain>
    </source>
</reference>
<keyword evidence="3" id="KW-1185">Reference proteome</keyword>
<protein>
    <recommendedName>
        <fullName evidence="1">Peptidase S8/S53 domain-containing protein</fullName>
    </recommendedName>
</protein>
<evidence type="ECO:0000313" key="3">
    <source>
        <dbReference type="Proteomes" id="UP000256686"/>
    </source>
</evidence>
<dbReference type="InterPro" id="IPR000209">
    <property type="entry name" value="Peptidase_S8/S53_dom"/>
</dbReference>
<dbReference type="Proteomes" id="UP000256686">
    <property type="component" value="Unassembled WGS sequence"/>
</dbReference>
<dbReference type="Pfam" id="PF00082">
    <property type="entry name" value="Peptidase_S8"/>
    <property type="match status" value="1"/>
</dbReference>
<dbReference type="GO" id="GO:0008236">
    <property type="term" value="F:serine-type peptidase activity"/>
    <property type="evidence" value="ECO:0007669"/>
    <property type="project" value="InterPro"/>
</dbReference>
<name>A0A3D9C1S4_9FLAO</name>
<dbReference type="RefSeq" id="WP_115973565.1">
    <property type="nucleotide sequence ID" value="NZ_QNVT01000037.1"/>
</dbReference>